<organism evidence="2 3">
    <name type="scientific">Trametes pubescens</name>
    <name type="common">White-rot fungus</name>
    <dbReference type="NCBI Taxonomy" id="154538"/>
    <lineage>
        <taxon>Eukaryota</taxon>
        <taxon>Fungi</taxon>
        <taxon>Dikarya</taxon>
        <taxon>Basidiomycota</taxon>
        <taxon>Agaricomycotina</taxon>
        <taxon>Agaricomycetes</taxon>
        <taxon>Polyporales</taxon>
        <taxon>Polyporaceae</taxon>
        <taxon>Trametes</taxon>
    </lineage>
</organism>
<accession>A0A1M2V989</accession>
<comment type="caution">
    <text evidence="2">The sequence shown here is derived from an EMBL/GenBank/DDBJ whole genome shotgun (WGS) entry which is preliminary data.</text>
</comment>
<dbReference type="EMBL" id="MNAD01001560">
    <property type="protein sequence ID" value="OJT04085.1"/>
    <property type="molecule type" value="Genomic_DNA"/>
</dbReference>
<evidence type="ECO:0000259" key="1">
    <source>
        <dbReference type="Pfam" id="PF12937"/>
    </source>
</evidence>
<reference evidence="2 3" key="1">
    <citation type="submission" date="2016-10" db="EMBL/GenBank/DDBJ databases">
        <title>Genome sequence of the basidiomycete white-rot fungus Trametes pubescens.</title>
        <authorList>
            <person name="Makela M.R."/>
            <person name="Granchi Z."/>
            <person name="Peng M."/>
            <person name="De Vries R.P."/>
            <person name="Grigoriev I."/>
            <person name="Riley R."/>
            <person name="Hilden K."/>
        </authorList>
    </citation>
    <scope>NUCLEOTIDE SEQUENCE [LARGE SCALE GENOMIC DNA]</scope>
    <source>
        <strain evidence="2 3">FBCC735</strain>
    </source>
</reference>
<dbReference type="AlphaFoldDB" id="A0A1M2V989"/>
<dbReference type="InterPro" id="IPR032675">
    <property type="entry name" value="LRR_dom_sf"/>
</dbReference>
<dbReference type="OrthoDB" id="3353710at2759"/>
<dbReference type="InterPro" id="IPR001810">
    <property type="entry name" value="F-box_dom"/>
</dbReference>
<dbReference type="SUPFAM" id="SSF52047">
    <property type="entry name" value="RNI-like"/>
    <property type="match status" value="1"/>
</dbReference>
<evidence type="ECO:0000313" key="2">
    <source>
        <dbReference type="EMBL" id="OJT04085.1"/>
    </source>
</evidence>
<evidence type="ECO:0000313" key="3">
    <source>
        <dbReference type="Proteomes" id="UP000184267"/>
    </source>
</evidence>
<sequence length="545" mass="60064">MDVLQGLSHAQARLSRITGTPMGESMTTEDLVLSVRSQVEARRAQIYDAMHHIARLHTTHNSITLVNRLPPELLATIFSYVCSTSDKNADLICISHVCTHWRTIALDAGGLWTHIALTHPLGITTFLERSKSLPLSISLTASHSPFKPVLNLVSSEITRVRSLKICIPHTVDPGFITRRLKLAAPALEELSIEDFQLHRKVERTPPAGTRVPIFDGMPALRTLSLRNVPLVFLPKGPSALTKIDLHLKLPALPILLDLLERSPLLESLSLHGTLHGDAVQSQRLVTLPRLTSFSVHTFPPQGIASLLSSVALPPCASIALHAPLDIVDSFADIFPELPGPPPALAGLDGVLRRLELLWSESDGEELTLRAFRGADDFACAPALQVVASHISPVPGRRFLCDWAFDTAHVETLVLHGNWAPGRGREHHLREHWPGLLAALPALKTMRLMSLGSEALEDLLRCFAIGRVEPCPKLETLEVFDGKPEHVFWAGLTPILNRRRNKCFRTLELFNSGELPWGEDVTKSLKDSGLEIIHDDDHEQLATDFA</sequence>
<dbReference type="Gene3D" id="1.20.1280.50">
    <property type="match status" value="1"/>
</dbReference>
<dbReference type="STRING" id="154538.A0A1M2V989"/>
<dbReference type="InterPro" id="IPR036047">
    <property type="entry name" value="F-box-like_dom_sf"/>
</dbReference>
<dbReference type="OMA" id="GLWTHIA"/>
<dbReference type="Proteomes" id="UP000184267">
    <property type="component" value="Unassembled WGS sequence"/>
</dbReference>
<proteinExistence type="predicted"/>
<dbReference type="Gene3D" id="3.80.10.10">
    <property type="entry name" value="Ribonuclease Inhibitor"/>
    <property type="match status" value="1"/>
</dbReference>
<name>A0A1M2V989_TRAPU</name>
<protein>
    <recommendedName>
        <fullName evidence="1">F-box domain-containing protein</fullName>
    </recommendedName>
</protein>
<dbReference type="Pfam" id="PF12937">
    <property type="entry name" value="F-box-like"/>
    <property type="match status" value="1"/>
</dbReference>
<feature type="domain" description="F-box" evidence="1">
    <location>
        <begin position="67"/>
        <end position="117"/>
    </location>
</feature>
<keyword evidence="3" id="KW-1185">Reference proteome</keyword>
<gene>
    <name evidence="2" type="ORF">TRAPUB_5237</name>
</gene>
<dbReference type="SUPFAM" id="SSF81383">
    <property type="entry name" value="F-box domain"/>
    <property type="match status" value="1"/>
</dbReference>